<dbReference type="EMBL" id="JAYMYR010000006">
    <property type="protein sequence ID" value="KAK7356305.1"/>
    <property type="molecule type" value="Genomic_DNA"/>
</dbReference>
<comment type="caution">
    <text evidence="1">The sequence shown here is derived from an EMBL/GenBank/DDBJ whole genome shotgun (WGS) entry which is preliminary data.</text>
</comment>
<protein>
    <submittedName>
        <fullName evidence="1">Uncharacterized protein</fullName>
    </submittedName>
</protein>
<accession>A0AAN9MKJ7</accession>
<dbReference type="Proteomes" id="UP001374584">
    <property type="component" value="Unassembled WGS sequence"/>
</dbReference>
<proteinExistence type="predicted"/>
<name>A0AAN9MKJ7_PHACN</name>
<keyword evidence="2" id="KW-1185">Reference proteome</keyword>
<reference evidence="1 2" key="1">
    <citation type="submission" date="2024-01" db="EMBL/GenBank/DDBJ databases">
        <title>The genomes of 5 underutilized Papilionoideae crops provide insights into root nodulation and disease resistanc.</title>
        <authorList>
            <person name="Jiang F."/>
        </authorList>
    </citation>
    <scope>NUCLEOTIDE SEQUENCE [LARGE SCALE GENOMIC DNA]</scope>
    <source>
        <strain evidence="1">JINMINGXINNONG_FW02</strain>
        <tissue evidence="1">Leaves</tissue>
    </source>
</reference>
<gene>
    <name evidence="1" type="ORF">VNO80_15574</name>
</gene>
<evidence type="ECO:0000313" key="1">
    <source>
        <dbReference type="EMBL" id="KAK7356305.1"/>
    </source>
</evidence>
<organism evidence="1 2">
    <name type="scientific">Phaseolus coccineus</name>
    <name type="common">Scarlet runner bean</name>
    <name type="synonym">Phaseolus multiflorus</name>
    <dbReference type="NCBI Taxonomy" id="3886"/>
    <lineage>
        <taxon>Eukaryota</taxon>
        <taxon>Viridiplantae</taxon>
        <taxon>Streptophyta</taxon>
        <taxon>Embryophyta</taxon>
        <taxon>Tracheophyta</taxon>
        <taxon>Spermatophyta</taxon>
        <taxon>Magnoliopsida</taxon>
        <taxon>eudicotyledons</taxon>
        <taxon>Gunneridae</taxon>
        <taxon>Pentapetalae</taxon>
        <taxon>rosids</taxon>
        <taxon>fabids</taxon>
        <taxon>Fabales</taxon>
        <taxon>Fabaceae</taxon>
        <taxon>Papilionoideae</taxon>
        <taxon>50 kb inversion clade</taxon>
        <taxon>NPAAA clade</taxon>
        <taxon>indigoferoid/millettioid clade</taxon>
        <taxon>Phaseoleae</taxon>
        <taxon>Phaseolus</taxon>
    </lineage>
</organism>
<sequence>MNGRRACRPRNGLSRPRLEICMKQCVWVLQAVSAHSLFDWIWSYTSMRRPSLNLSNFTMWPTLMDKGSIVPARAIIVALWPCSLDHSPYVKHSKRINYGYDMLKPGQDYPDGQEWPPKQCFRYTHIKEI</sequence>
<dbReference type="AlphaFoldDB" id="A0AAN9MKJ7"/>
<evidence type="ECO:0000313" key="2">
    <source>
        <dbReference type="Proteomes" id="UP001374584"/>
    </source>
</evidence>